<organism evidence="1 2">
    <name type="scientific">Actinophytocola xinjiangensis</name>
    <dbReference type="NCBI Taxonomy" id="485602"/>
    <lineage>
        <taxon>Bacteria</taxon>
        <taxon>Bacillati</taxon>
        <taxon>Actinomycetota</taxon>
        <taxon>Actinomycetes</taxon>
        <taxon>Pseudonocardiales</taxon>
        <taxon>Pseudonocardiaceae</taxon>
    </lineage>
</organism>
<sequence>MTLITDDEPPVTAETELKYVLLLAGAVNGTDETVTTLDVTGTVGELTVGLRPWLLATLRSKEHTNGWYIACLVTVNHDRTYDTYLSLAMESTLWFWDEECVPISQARQMTRNHQS</sequence>
<dbReference type="EMBL" id="MSIF01000005">
    <property type="protein sequence ID" value="OLF10931.1"/>
    <property type="molecule type" value="Genomic_DNA"/>
</dbReference>
<evidence type="ECO:0000313" key="2">
    <source>
        <dbReference type="Proteomes" id="UP000185696"/>
    </source>
</evidence>
<dbReference type="Proteomes" id="UP000185696">
    <property type="component" value="Unassembled WGS sequence"/>
</dbReference>
<keyword evidence="2" id="KW-1185">Reference proteome</keyword>
<dbReference type="RefSeq" id="WP_075133098.1">
    <property type="nucleotide sequence ID" value="NZ_MSIF01000005.1"/>
</dbReference>
<reference evidence="1 2" key="1">
    <citation type="submission" date="2016-12" db="EMBL/GenBank/DDBJ databases">
        <title>The draft genome sequence of Actinophytocola xinjiangensis.</title>
        <authorList>
            <person name="Wang W."/>
            <person name="Yuan L."/>
        </authorList>
    </citation>
    <scope>NUCLEOTIDE SEQUENCE [LARGE SCALE GENOMIC DNA]</scope>
    <source>
        <strain evidence="1 2">CGMCC 4.4663</strain>
    </source>
</reference>
<name>A0A7Z0WNE6_9PSEU</name>
<evidence type="ECO:0000313" key="1">
    <source>
        <dbReference type="EMBL" id="OLF10931.1"/>
    </source>
</evidence>
<protein>
    <submittedName>
        <fullName evidence="1">Uncharacterized protein</fullName>
    </submittedName>
</protein>
<accession>A0A7Z0WNE6</accession>
<comment type="caution">
    <text evidence="1">The sequence shown here is derived from an EMBL/GenBank/DDBJ whole genome shotgun (WGS) entry which is preliminary data.</text>
</comment>
<proteinExistence type="predicted"/>
<dbReference type="AlphaFoldDB" id="A0A7Z0WNE6"/>
<gene>
    <name evidence="1" type="ORF">BLA60_12930</name>
</gene>